<dbReference type="Proteomes" id="UP001060368">
    <property type="component" value="Chromosome"/>
</dbReference>
<protein>
    <submittedName>
        <fullName evidence="2">Uncharacterized protein</fullName>
    </submittedName>
</protein>
<sequence length="277" mass="28627">MSKSNLIKAFLVAAVALLCLTGSASAVIQEVNGMGTITSMDKGAGTISINSEYQFTISYTGSTPNEQWIKATETEVTGNVPDDKAFEIFKTGDPVRFIVLGGTGGDYLGIAKIDKISRDAEISAIVGDIDRMIFKPLADGFIVTAKPDPNCAECSGTVCTASSAAITVSKDGNILTEATLVPGGFADVTDEPNTFELCITFVKGEGLASTCNPDAQIMMGGPQAISTYILEIKPVAEPVQETATATEATPAATPQSGIAGIVCLIGVLAAMAVISRK</sequence>
<dbReference type="RefSeq" id="WP_257741782.1">
    <property type="nucleotide sequence ID" value="NZ_CP096115.1"/>
</dbReference>
<accession>A0A9E7PME5</accession>
<feature type="transmembrane region" description="Helical" evidence="1">
    <location>
        <begin position="256"/>
        <end position="274"/>
    </location>
</feature>
<keyword evidence="1" id="KW-0812">Transmembrane</keyword>
<reference evidence="2" key="1">
    <citation type="submission" date="2022-04" db="EMBL/GenBank/DDBJ databases">
        <title>Complete genome of Methanoplanus endosymbiosus DSM 3599.</title>
        <authorList>
            <person name="Chen S.-C."/>
            <person name="You Y.-T."/>
            <person name="Zhou Y.-Z."/>
            <person name="Lai M.-C."/>
        </authorList>
    </citation>
    <scope>NUCLEOTIDE SEQUENCE</scope>
    <source>
        <strain evidence="2">DSM 3599</strain>
    </source>
</reference>
<keyword evidence="3" id="KW-1185">Reference proteome</keyword>
<proteinExistence type="predicted"/>
<gene>
    <name evidence="2" type="ORF">L6E24_09625</name>
</gene>
<evidence type="ECO:0000313" key="2">
    <source>
        <dbReference type="EMBL" id="UUX91629.1"/>
    </source>
</evidence>
<name>A0A9E7PME5_9EURY</name>
<dbReference type="EMBL" id="CP096115">
    <property type="protein sequence ID" value="UUX91629.1"/>
    <property type="molecule type" value="Genomic_DNA"/>
</dbReference>
<evidence type="ECO:0000256" key="1">
    <source>
        <dbReference type="SAM" id="Phobius"/>
    </source>
</evidence>
<keyword evidence="1" id="KW-1133">Transmembrane helix</keyword>
<organism evidence="2 3">
    <name type="scientific">Methanoplanus endosymbiosus</name>
    <dbReference type="NCBI Taxonomy" id="33865"/>
    <lineage>
        <taxon>Archaea</taxon>
        <taxon>Methanobacteriati</taxon>
        <taxon>Methanobacteriota</taxon>
        <taxon>Stenosarchaea group</taxon>
        <taxon>Methanomicrobia</taxon>
        <taxon>Methanomicrobiales</taxon>
        <taxon>Methanomicrobiaceae</taxon>
        <taxon>Methanoplanus</taxon>
    </lineage>
</organism>
<dbReference type="KEGG" id="mend:L6E24_09625"/>
<evidence type="ECO:0000313" key="3">
    <source>
        <dbReference type="Proteomes" id="UP001060368"/>
    </source>
</evidence>
<dbReference type="GeneID" id="74307961"/>
<keyword evidence="1" id="KW-0472">Membrane</keyword>
<dbReference type="AlphaFoldDB" id="A0A9E7PME5"/>